<reference evidence="1" key="1">
    <citation type="submission" date="2018-05" db="EMBL/GenBank/DDBJ databases">
        <title>Draft genome of Mucuna pruriens seed.</title>
        <authorList>
            <person name="Nnadi N.E."/>
            <person name="Vos R."/>
            <person name="Hasami M.H."/>
            <person name="Devisetty U.K."/>
            <person name="Aguiy J.C."/>
        </authorList>
    </citation>
    <scope>NUCLEOTIDE SEQUENCE [LARGE SCALE GENOMIC DNA]</scope>
    <source>
        <strain evidence="1">JCA_2017</strain>
    </source>
</reference>
<evidence type="ECO:0000313" key="1">
    <source>
        <dbReference type="EMBL" id="RDX86430.1"/>
    </source>
</evidence>
<protein>
    <submittedName>
        <fullName evidence="1">Uncharacterized protein</fullName>
    </submittedName>
</protein>
<organism evidence="1 2">
    <name type="scientific">Mucuna pruriens</name>
    <name type="common">Velvet bean</name>
    <name type="synonym">Dolichos pruriens</name>
    <dbReference type="NCBI Taxonomy" id="157652"/>
    <lineage>
        <taxon>Eukaryota</taxon>
        <taxon>Viridiplantae</taxon>
        <taxon>Streptophyta</taxon>
        <taxon>Embryophyta</taxon>
        <taxon>Tracheophyta</taxon>
        <taxon>Spermatophyta</taxon>
        <taxon>Magnoliopsida</taxon>
        <taxon>eudicotyledons</taxon>
        <taxon>Gunneridae</taxon>
        <taxon>Pentapetalae</taxon>
        <taxon>rosids</taxon>
        <taxon>fabids</taxon>
        <taxon>Fabales</taxon>
        <taxon>Fabaceae</taxon>
        <taxon>Papilionoideae</taxon>
        <taxon>50 kb inversion clade</taxon>
        <taxon>NPAAA clade</taxon>
        <taxon>indigoferoid/millettioid clade</taxon>
        <taxon>Phaseoleae</taxon>
        <taxon>Mucuna</taxon>
    </lineage>
</organism>
<dbReference type="AlphaFoldDB" id="A0A371G798"/>
<keyword evidence="2" id="KW-1185">Reference proteome</keyword>
<feature type="non-terminal residue" evidence="1">
    <location>
        <position position="1"/>
    </location>
</feature>
<sequence length="91" mass="10125">MGIKLSYITKSSPVRFQYSSPQSISALGIHMTIVKDPPKCIGNPNRSPLADFGFLVSSLCSFHRESTNTVPCTTVNEDESEVMDTRDMRRV</sequence>
<gene>
    <name evidence="1" type="ORF">CR513_32241</name>
</gene>
<accession>A0A371G798</accession>
<proteinExistence type="predicted"/>
<name>A0A371G798_MUCPR</name>
<dbReference type="EMBL" id="QJKJ01006520">
    <property type="protein sequence ID" value="RDX86430.1"/>
    <property type="molecule type" value="Genomic_DNA"/>
</dbReference>
<comment type="caution">
    <text evidence="1">The sequence shown here is derived from an EMBL/GenBank/DDBJ whole genome shotgun (WGS) entry which is preliminary data.</text>
</comment>
<dbReference type="Proteomes" id="UP000257109">
    <property type="component" value="Unassembled WGS sequence"/>
</dbReference>
<evidence type="ECO:0000313" key="2">
    <source>
        <dbReference type="Proteomes" id="UP000257109"/>
    </source>
</evidence>